<dbReference type="InterPro" id="IPR009091">
    <property type="entry name" value="RCC1/BLIP-II"/>
</dbReference>
<evidence type="ECO:0000256" key="2">
    <source>
        <dbReference type="ARBA" id="ARBA00022658"/>
    </source>
</evidence>
<protein>
    <submittedName>
        <fullName evidence="6">InlB B-repeat-containing protein</fullName>
    </submittedName>
</protein>
<dbReference type="Proteomes" id="UP001529481">
    <property type="component" value="Unassembled WGS sequence"/>
</dbReference>
<dbReference type="EMBL" id="JASTZZ010000009">
    <property type="protein sequence ID" value="MDT7510119.1"/>
    <property type="molecule type" value="Genomic_DNA"/>
</dbReference>
<evidence type="ECO:0000256" key="4">
    <source>
        <dbReference type="SAM" id="MobiDB-lite"/>
    </source>
</evidence>
<dbReference type="PANTHER" id="PTHR45982">
    <property type="entry name" value="REGULATOR OF CHROMOSOME CONDENSATION"/>
    <property type="match status" value="1"/>
</dbReference>
<dbReference type="InterPro" id="IPR051553">
    <property type="entry name" value="Ran_GTPase-activating"/>
</dbReference>
<keyword evidence="2" id="KW-0344">Guanine-nucleotide releasing factor</keyword>
<reference evidence="6 7" key="1">
    <citation type="submission" date="2023-06" db="EMBL/GenBank/DDBJ databases">
        <authorList>
            <person name="Pascarelli S."/>
        </authorList>
    </citation>
    <scope>NUCLEOTIDE SEQUENCE [LARGE SCALE GENOMIC DNA]</scope>
    <source>
        <strain evidence="6 7">H1HS16N</strain>
    </source>
</reference>
<evidence type="ECO:0000256" key="1">
    <source>
        <dbReference type="ARBA" id="ARBA00004196"/>
    </source>
</evidence>
<keyword evidence="3" id="KW-0677">Repeat</keyword>
<dbReference type="InterPro" id="IPR042229">
    <property type="entry name" value="Listeria/Bacterioides_rpt_sf"/>
</dbReference>
<evidence type="ECO:0000313" key="6">
    <source>
        <dbReference type="EMBL" id="MDT7510119.1"/>
    </source>
</evidence>
<dbReference type="PRINTS" id="PR00633">
    <property type="entry name" value="RCCNDNSATION"/>
</dbReference>
<dbReference type="InterPro" id="IPR000408">
    <property type="entry name" value="Reg_chr_condens"/>
</dbReference>
<dbReference type="Pfam" id="PF25390">
    <property type="entry name" value="WD40_RLD"/>
    <property type="match status" value="1"/>
</dbReference>
<evidence type="ECO:0000313" key="7">
    <source>
        <dbReference type="Proteomes" id="UP001529481"/>
    </source>
</evidence>
<evidence type="ECO:0000259" key="5">
    <source>
        <dbReference type="Pfam" id="PF25390"/>
    </source>
</evidence>
<dbReference type="PROSITE" id="PS00626">
    <property type="entry name" value="RCC1_2"/>
    <property type="match status" value="2"/>
</dbReference>
<sequence>MKTGTLVTPTLQNPQRDGFRFDGWTHDGQPFDFQTPILQDTTLKARWTKTTDWTLSPDHGPATGTRLTISPPSRQEPYYASIHATGNQTVGLTGDGRVYAWTQDGTPEQVPFPAQAPDGFHYLQAAAGSRSQAALGSDQRIYTWDSRQATPGILDTGPNTRFTSISMDNDWLLAVDRQGQVHAYQTSQADSQNIKPTEQATTSLPGQAQAVTAAASTGRALIVDTDGQIWTWNTTIENSRPEQVKQDPGMRTVQAQALSKGFLLLDADGQAWYLANNTTAMIQISLPDSTQASRITANKNQAIITGTDGHIWAWKPGKTPASADKGNQQYTQAASNSGRITAISRQDGIFTWSLDTQGNPGKPARLDTVAAPALESASLDSQQLKLSKTVDAWQTEIPARKPGQAAILIAGRQDGQPFTRSLNYTVDQSLLRDTQQGSTYKVTFNAGGGNPEPIVQNISYPYGRVQRPSPDPEREGYLFDGWFINEVAYDFSKPVTESLTLTAKWTSKKPNNTWKINPNRGSQLGGQKTSITAPDTSRGIKFNQVYGSKDGNFDFSLAVGSDGNAYAWGNNKYGQLGDGTKTNKITPVVVKKPADTPEDFTYTQISAGGDYSLALGSDGYVYAWGHNNYGQLGNNTTFSSSVPVRVSDPHNPNNTGTGLKAVQVSAGSYHSLAIDIDGETWAWGYNYYGQLGNKTNSGSDNPNPVPKPVQYPESEGTVSTLQVSAGYAHSLAVDSKGNTWAWGYNYNGELGNGTSSGTYHPNPDPVKATYPRDAGQTVQVSAGYAHSLAIDNKGNTWAWGYNYKGLLGDNSQIDQHSPVPVQSTPGYTLKAVQVCAGYAHSLAIDTSGNTWAWGYNYSGLLGINNTKDVQYLVRVLNSDQSSSSAGPWLNAAQVSAGYSHSLAIGKDGSARAWGNNGAGQLGTDTKSSSSVPVSVVFNLQPVISGVRFDQTSASDLTHGQVGNSVTATVPKHEPGPVIVSVDYTMGGTGKVTTDKSLTYTYTPLGVLPQAGGEGILLALATGMTGMGGVMASRRHRREQLQLLHASHE</sequence>
<feature type="region of interest" description="Disordered" evidence="4">
    <location>
        <begin position="512"/>
        <end position="533"/>
    </location>
</feature>
<accession>A0ABU3KI86</accession>
<dbReference type="RefSeq" id="WP_313839933.1">
    <property type="nucleotide sequence ID" value="NZ_JASTZZ010000009.1"/>
</dbReference>
<gene>
    <name evidence="6" type="ORF">QRX41_08285</name>
</gene>
<keyword evidence="7" id="KW-1185">Reference proteome</keyword>
<dbReference type="Gene3D" id="2.130.10.30">
    <property type="entry name" value="Regulator of chromosome condensation 1/beta-lactamase-inhibitor protein II"/>
    <property type="match status" value="4"/>
</dbReference>
<dbReference type="NCBIfam" id="TIGR02543">
    <property type="entry name" value="List_Bact_rpt"/>
    <property type="match status" value="1"/>
</dbReference>
<dbReference type="PROSITE" id="PS50012">
    <property type="entry name" value="RCC1_3"/>
    <property type="match status" value="6"/>
</dbReference>
<dbReference type="InterPro" id="IPR058923">
    <property type="entry name" value="RCC1-like_dom"/>
</dbReference>
<dbReference type="Pfam" id="PF09479">
    <property type="entry name" value="Flg_new"/>
    <property type="match status" value="2"/>
</dbReference>
<dbReference type="Gene3D" id="2.60.40.4270">
    <property type="entry name" value="Listeria-Bacteroides repeat domain"/>
    <property type="match status" value="2"/>
</dbReference>
<comment type="subcellular location">
    <subcellularLocation>
        <location evidence="1">Cell envelope</location>
    </subcellularLocation>
</comment>
<organism evidence="6 7">
    <name type="scientific">Bifidobacterium kimbladii</name>
    <dbReference type="NCBI Taxonomy" id="1293826"/>
    <lineage>
        <taxon>Bacteria</taxon>
        <taxon>Bacillati</taxon>
        <taxon>Actinomycetota</taxon>
        <taxon>Actinomycetes</taxon>
        <taxon>Bifidobacteriales</taxon>
        <taxon>Bifidobacteriaceae</taxon>
        <taxon>Bifidobacterium</taxon>
    </lineage>
</organism>
<evidence type="ECO:0000256" key="3">
    <source>
        <dbReference type="ARBA" id="ARBA00022737"/>
    </source>
</evidence>
<dbReference type="InterPro" id="IPR013378">
    <property type="entry name" value="InlB-like_B-rpt"/>
</dbReference>
<proteinExistence type="predicted"/>
<name>A0ABU3KI86_9BIFI</name>
<feature type="domain" description="RCC1-like" evidence="5">
    <location>
        <begin position="708"/>
        <end position="940"/>
    </location>
</feature>
<dbReference type="SUPFAM" id="SSF50985">
    <property type="entry name" value="RCC1/BLIP-II"/>
    <property type="match status" value="3"/>
</dbReference>
<dbReference type="PANTHER" id="PTHR45982:SF1">
    <property type="entry name" value="REGULATOR OF CHROMOSOME CONDENSATION"/>
    <property type="match status" value="1"/>
</dbReference>
<reference evidence="7" key="2">
    <citation type="submission" date="2023-07" db="EMBL/GenBank/DDBJ databases">
        <title>Bifidobacterium spp. in honeybee.</title>
        <authorList>
            <person name="Olofsson T."/>
        </authorList>
    </citation>
    <scope>NUCLEOTIDE SEQUENCE [LARGE SCALE GENOMIC DNA]</scope>
    <source>
        <strain evidence="7">H1HS16N</strain>
    </source>
</reference>
<dbReference type="Pfam" id="PF00415">
    <property type="entry name" value="RCC1"/>
    <property type="match status" value="2"/>
</dbReference>
<comment type="caution">
    <text evidence="6">The sequence shown here is derived from an EMBL/GenBank/DDBJ whole genome shotgun (WGS) entry which is preliminary data.</text>
</comment>